<sequence>MHITRRQALAGLGLGTLGLPAAQAQPAWPNRTIRFIVPFAPGGPVEVPTRFIAEHLTRSLGQTILVETRPGAGGALGAQAVVRENDPHTLLVSTTAVAIAPALMANPGYHPLDDLVPISMVSDTPMVLLAKPDHAIKDLPDLIARAKARPGGITYATSGVGSTTHLAGALLGVRAEIDLLHVPYRGAAQAMTALYAGDTDLLVIGTIEALTHIREGRLKAIGITSGERSPALPDVPSIGSAVPGYDMTIWYAMFGPRSTPPEVVQRLAAEMAPLARGNILADRMQESGARLLLDGPARLAERMRIEVPLWRDVVRRAGIGAS</sequence>
<name>A0ABS6HCQ2_9PROT</name>
<protein>
    <recommendedName>
        <fullName evidence="4">Tripartite tricarboxylate transporter substrate binding protein</fullName>
    </recommendedName>
</protein>
<accession>A0ABS6HCQ2</accession>
<dbReference type="RefSeq" id="WP_216876872.1">
    <property type="nucleotide sequence ID" value="NZ_JAERQM010000004.1"/>
</dbReference>
<dbReference type="InterPro" id="IPR006311">
    <property type="entry name" value="TAT_signal"/>
</dbReference>
<organism evidence="2 3">
    <name type="scientific">Falsiroseomonas oleicola</name>
    <dbReference type="NCBI Taxonomy" id="2801474"/>
    <lineage>
        <taxon>Bacteria</taxon>
        <taxon>Pseudomonadati</taxon>
        <taxon>Pseudomonadota</taxon>
        <taxon>Alphaproteobacteria</taxon>
        <taxon>Acetobacterales</taxon>
        <taxon>Roseomonadaceae</taxon>
        <taxon>Falsiroseomonas</taxon>
    </lineage>
</organism>
<comment type="similarity">
    <text evidence="1">Belongs to the UPF0065 (bug) family.</text>
</comment>
<dbReference type="PANTHER" id="PTHR42928">
    <property type="entry name" value="TRICARBOXYLATE-BINDING PROTEIN"/>
    <property type="match status" value="1"/>
</dbReference>
<dbReference type="Proteomes" id="UP000689967">
    <property type="component" value="Unassembled WGS sequence"/>
</dbReference>
<dbReference type="PIRSF" id="PIRSF017082">
    <property type="entry name" value="YflP"/>
    <property type="match status" value="1"/>
</dbReference>
<dbReference type="PANTHER" id="PTHR42928:SF5">
    <property type="entry name" value="BLR1237 PROTEIN"/>
    <property type="match status" value="1"/>
</dbReference>
<evidence type="ECO:0000313" key="3">
    <source>
        <dbReference type="Proteomes" id="UP000689967"/>
    </source>
</evidence>
<proteinExistence type="inferred from homology"/>
<keyword evidence="3" id="KW-1185">Reference proteome</keyword>
<dbReference type="InterPro" id="IPR005064">
    <property type="entry name" value="BUG"/>
</dbReference>
<evidence type="ECO:0008006" key="4">
    <source>
        <dbReference type="Google" id="ProtNLM"/>
    </source>
</evidence>
<dbReference type="Pfam" id="PF03401">
    <property type="entry name" value="TctC"/>
    <property type="match status" value="1"/>
</dbReference>
<evidence type="ECO:0000313" key="2">
    <source>
        <dbReference type="EMBL" id="MBU8545095.1"/>
    </source>
</evidence>
<dbReference type="EMBL" id="JAERQM010000004">
    <property type="protein sequence ID" value="MBU8545095.1"/>
    <property type="molecule type" value="Genomic_DNA"/>
</dbReference>
<reference evidence="2 3" key="1">
    <citation type="submission" date="2021-01" db="EMBL/GenBank/DDBJ databases">
        <title>Roseomonas sp. nov, a bacterium isolated from an oil production mixture in Yumen Oilfield.</title>
        <authorList>
            <person name="Wu D."/>
        </authorList>
    </citation>
    <scope>NUCLEOTIDE SEQUENCE [LARGE SCALE GENOMIC DNA]</scope>
    <source>
        <strain evidence="2 3">ROY-5-3</strain>
    </source>
</reference>
<dbReference type="PROSITE" id="PS51318">
    <property type="entry name" value="TAT"/>
    <property type="match status" value="1"/>
</dbReference>
<comment type="caution">
    <text evidence="2">The sequence shown here is derived from an EMBL/GenBank/DDBJ whole genome shotgun (WGS) entry which is preliminary data.</text>
</comment>
<evidence type="ECO:0000256" key="1">
    <source>
        <dbReference type="ARBA" id="ARBA00006987"/>
    </source>
</evidence>
<gene>
    <name evidence="2" type="ORF">JJQ90_15350</name>
</gene>